<keyword evidence="2" id="KW-0460">Magnesium</keyword>
<dbReference type="EMBL" id="CAJNOT010006722">
    <property type="protein sequence ID" value="CAF1494951.1"/>
    <property type="molecule type" value="Genomic_DNA"/>
</dbReference>
<evidence type="ECO:0000313" key="3">
    <source>
        <dbReference type="EMBL" id="CAF1489194.1"/>
    </source>
</evidence>
<dbReference type="SUPFAM" id="SSF53335">
    <property type="entry name" value="S-adenosyl-L-methionine-dependent methyltransferases"/>
    <property type="match status" value="1"/>
</dbReference>
<dbReference type="EMBL" id="CAJOBE010015812">
    <property type="protein sequence ID" value="CAF4193771.1"/>
    <property type="molecule type" value="Genomic_DNA"/>
</dbReference>
<sequence>MSGTTLGMTGSYNTNSLDQMLTVDGSIPFIQEAIDVLDISPSPNPLTIADYGSSHGFNSMYAIKAIIKYLKESNKLEDKKQILVVHNDLPTNHWTILFELLNEDKSYFGVASGRSFYESCLPSNSLSICYSSNSIHWLSRRPCQISKHCASIRAEDNEFVAFQQQARLDLAQFLERRSSELHIGGVLIITIWCTNENGSSGYEQILDLLYKCAQSSTLLTEQEILDYTIPMHIRSPIECLDFELFNRCSFKLIKSTLKKVSIRLFDDYRQGRKTLDECARVYTQWTRSWVESVLRQTLEMHERSTKDIETILDQYWTHFENAAKERPHDDIVNMCDNYLVLKKISTKT</sequence>
<dbReference type="GO" id="GO:0046872">
    <property type="term" value="F:metal ion binding"/>
    <property type="evidence" value="ECO:0007669"/>
    <property type="project" value="UniProtKB-KW"/>
</dbReference>
<dbReference type="Proteomes" id="UP000663823">
    <property type="component" value="Unassembled WGS sequence"/>
</dbReference>
<evidence type="ECO:0000313" key="6">
    <source>
        <dbReference type="EMBL" id="CAF4130847.1"/>
    </source>
</evidence>
<dbReference type="Proteomes" id="UP000663864">
    <property type="component" value="Unassembled WGS sequence"/>
</dbReference>
<evidence type="ECO:0000313" key="7">
    <source>
        <dbReference type="EMBL" id="CAF4157057.1"/>
    </source>
</evidence>
<dbReference type="InterPro" id="IPR042086">
    <property type="entry name" value="MeTrfase_capping"/>
</dbReference>
<dbReference type="Gene3D" id="3.40.50.150">
    <property type="entry name" value="Vaccinia Virus protein VP39"/>
    <property type="match status" value="1"/>
</dbReference>
<evidence type="ECO:0000313" key="4">
    <source>
        <dbReference type="EMBL" id="CAF1494951.1"/>
    </source>
</evidence>
<organism evidence="5 9">
    <name type="scientific">Rotaria sordida</name>
    <dbReference type="NCBI Taxonomy" id="392033"/>
    <lineage>
        <taxon>Eukaryota</taxon>
        <taxon>Metazoa</taxon>
        <taxon>Spiralia</taxon>
        <taxon>Gnathifera</taxon>
        <taxon>Rotifera</taxon>
        <taxon>Eurotatoria</taxon>
        <taxon>Bdelloidea</taxon>
        <taxon>Philodinida</taxon>
        <taxon>Philodinidae</taxon>
        <taxon>Rotaria</taxon>
    </lineage>
</organism>
<evidence type="ECO:0000256" key="1">
    <source>
        <dbReference type="ARBA" id="ARBA00022723"/>
    </source>
</evidence>
<protein>
    <submittedName>
        <fullName evidence="5">Uncharacterized protein</fullName>
    </submittedName>
</protein>
<dbReference type="Gene3D" id="1.10.1200.270">
    <property type="entry name" value="Methyltransferase, alpha-helical capping domain"/>
    <property type="match status" value="1"/>
</dbReference>
<keyword evidence="1" id="KW-0479">Metal-binding</keyword>
<dbReference type="InterPro" id="IPR029063">
    <property type="entry name" value="SAM-dependent_MTases_sf"/>
</dbReference>
<reference evidence="5" key="1">
    <citation type="submission" date="2021-02" db="EMBL/GenBank/DDBJ databases">
        <authorList>
            <person name="Nowell W R."/>
        </authorList>
    </citation>
    <scope>NUCLEOTIDE SEQUENCE</scope>
</reference>
<proteinExistence type="predicted"/>
<evidence type="ECO:0000313" key="9">
    <source>
        <dbReference type="Proteomes" id="UP000663889"/>
    </source>
</evidence>
<accession>A0A815W094</accession>
<dbReference type="GO" id="GO:0008168">
    <property type="term" value="F:methyltransferase activity"/>
    <property type="evidence" value="ECO:0007669"/>
    <property type="project" value="InterPro"/>
</dbReference>
<dbReference type="EMBL" id="CAJOBD010010726">
    <property type="protein sequence ID" value="CAF4157057.1"/>
    <property type="molecule type" value="Genomic_DNA"/>
</dbReference>
<comment type="caution">
    <text evidence="5">The sequence shown here is derived from an EMBL/GenBank/DDBJ whole genome shotgun (WGS) entry which is preliminary data.</text>
</comment>
<evidence type="ECO:0000256" key="2">
    <source>
        <dbReference type="ARBA" id="ARBA00022842"/>
    </source>
</evidence>
<dbReference type="InterPro" id="IPR005299">
    <property type="entry name" value="MeTrfase_7"/>
</dbReference>
<dbReference type="EMBL" id="CAJNOO010009101">
    <property type="protein sequence ID" value="CAF1489194.1"/>
    <property type="molecule type" value="Genomic_DNA"/>
</dbReference>
<evidence type="ECO:0000313" key="5">
    <source>
        <dbReference type="EMBL" id="CAF1537220.1"/>
    </source>
</evidence>
<dbReference type="Proteomes" id="UP000663836">
    <property type="component" value="Unassembled WGS sequence"/>
</dbReference>
<dbReference type="OrthoDB" id="1890922at2759"/>
<dbReference type="AlphaFoldDB" id="A0A815W094"/>
<name>A0A815W094_9BILA</name>
<dbReference type="Proteomes" id="UP000663889">
    <property type="component" value="Unassembled WGS sequence"/>
</dbReference>
<dbReference type="EMBL" id="CAJOAX010013461">
    <property type="protein sequence ID" value="CAF4130847.1"/>
    <property type="molecule type" value="Genomic_DNA"/>
</dbReference>
<dbReference type="Pfam" id="PF03492">
    <property type="entry name" value="Methyltransf_7"/>
    <property type="match status" value="1"/>
</dbReference>
<dbReference type="PANTHER" id="PTHR31009">
    <property type="entry name" value="S-ADENOSYL-L-METHIONINE:CARBOXYL METHYLTRANSFERASE FAMILY PROTEIN"/>
    <property type="match status" value="1"/>
</dbReference>
<evidence type="ECO:0000313" key="8">
    <source>
        <dbReference type="EMBL" id="CAF4193771.1"/>
    </source>
</evidence>
<dbReference type="Proteomes" id="UP000663874">
    <property type="component" value="Unassembled WGS sequence"/>
</dbReference>
<dbReference type="Proteomes" id="UP000663882">
    <property type="component" value="Unassembled WGS sequence"/>
</dbReference>
<dbReference type="EMBL" id="CAJNOU010008399">
    <property type="protein sequence ID" value="CAF1537220.1"/>
    <property type="molecule type" value="Genomic_DNA"/>
</dbReference>
<gene>
    <name evidence="8" type="ORF">FNK824_LOCUS35891</name>
    <name evidence="7" type="ORF">JBS370_LOCUS34293</name>
    <name evidence="6" type="ORF">OTI717_LOCUS35269</name>
    <name evidence="3" type="ORF">RFH988_LOCUS38328</name>
    <name evidence="5" type="ORF">SEV965_LOCUS37902</name>
    <name evidence="4" type="ORF">ZHD862_LOCUS37187</name>
</gene>